<dbReference type="Gene3D" id="1.10.287.990">
    <property type="entry name" value="Fe,Mn superoxide dismutase (SOD) domain"/>
    <property type="match status" value="1"/>
</dbReference>
<dbReference type="GO" id="GO:0003955">
    <property type="term" value="F:NAD(P)H dehydrogenase (quinone) activity"/>
    <property type="evidence" value="ECO:0007669"/>
    <property type="project" value="TreeGrafter"/>
</dbReference>
<evidence type="ECO:0000259" key="7">
    <source>
        <dbReference type="Pfam" id="PF02852"/>
    </source>
</evidence>
<dbReference type="SUPFAM" id="SSF55424">
    <property type="entry name" value="FAD/NAD-linked reductases, dimerisation (C-terminal) domain"/>
    <property type="match status" value="1"/>
</dbReference>
<name>A0A193FXD2_9BORD</name>
<gene>
    <name evidence="9" type="ORF">BAU08_11350</name>
</gene>
<dbReference type="PRINTS" id="PR00368">
    <property type="entry name" value="FADPNR"/>
</dbReference>
<dbReference type="STRING" id="463025.BAU08_11350"/>
<dbReference type="Pfam" id="PF07992">
    <property type="entry name" value="Pyr_redox_2"/>
    <property type="match status" value="1"/>
</dbReference>
<evidence type="ECO:0000259" key="8">
    <source>
        <dbReference type="Pfam" id="PF07992"/>
    </source>
</evidence>
<feature type="disulfide bond" description="Redox-active" evidence="6">
    <location>
        <begin position="43"/>
        <end position="48"/>
    </location>
</feature>
<dbReference type="InterPro" id="IPR023753">
    <property type="entry name" value="FAD/NAD-binding_dom"/>
</dbReference>
<feature type="binding site" evidence="5">
    <location>
        <position position="269"/>
    </location>
    <ligand>
        <name>NAD(+)</name>
        <dbReference type="ChEBI" id="CHEBI:57540"/>
    </ligand>
</feature>
<evidence type="ECO:0000256" key="6">
    <source>
        <dbReference type="PIRSR" id="PIRSR000350-4"/>
    </source>
</evidence>
<evidence type="ECO:0000313" key="9">
    <source>
        <dbReference type="EMBL" id="ANN71841.1"/>
    </source>
</evidence>
<evidence type="ECO:0000256" key="2">
    <source>
        <dbReference type="ARBA" id="ARBA00022630"/>
    </source>
</evidence>
<keyword evidence="2" id="KW-0285">Flavoprotein</keyword>
<dbReference type="InterPro" id="IPR004099">
    <property type="entry name" value="Pyr_nucl-diS_OxRdtase_dimer"/>
</dbReference>
<keyword evidence="5" id="KW-0547">Nucleotide-binding</keyword>
<proteinExistence type="inferred from homology"/>
<feature type="domain" description="Pyridine nucleotide-disulphide oxidoreductase dimerisation" evidence="7">
    <location>
        <begin position="349"/>
        <end position="453"/>
    </location>
</feature>
<protein>
    <submittedName>
        <fullName evidence="9">Dihydrolipoyl dehydrogenase</fullName>
    </submittedName>
</protein>
<comment type="cofactor">
    <cofactor evidence="5">
        <name>FAD</name>
        <dbReference type="ChEBI" id="CHEBI:57692"/>
    </cofactor>
    <text evidence="5">Binds 1 FAD per subunit.</text>
</comment>
<accession>A0A193FXD2</accession>
<dbReference type="AlphaFoldDB" id="A0A193FXD2"/>
<dbReference type="Gene3D" id="3.50.50.60">
    <property type="entry name" value="FAD/NAD(P)-binding domain"/>
    <property type="match status" value="3"/>
</dbReference>
<dbReference type="InterPro" id="IPR001100">
    <property type="entry name" value="Pyr_nuc-diS_OxRdtase"/>
</dbReference>
<dbReference type="RefSeq" id="WP_066669416.1">
    <property type="nucleotide sequence ID" value="NZ_CP016171.1"/>
</dbReference>
<dbReference type="Proteomes" id="UP000092213">
    <property type="component" value="Chromosome"/>
</dbReference>
<comment type="similarity">
    <text evidence="1">Belongs to the class-I pyridine nucleotide-disulfide oxidoreductase family.</text>
</comment>
<evidence type="ECO:0000256" key="5">
    <source>
        <dbReference type="PIRSR" id="PIRSR000350-3"/>
    </source>
</evidence>
<evidence type="ECO:0000256" key="3">
    <source>
        <dbReference type="ARBA" id="ARBA00022827"/>
    </source>
</evidence>
<feature type="binding site" evidence="5">
    <location>
        <begin position="142"/>
        <end position="144"/>
    </location>
    <ligand>
        <name>FAD</name>
        <dbReference type="ChEBI" id="CHEBI:57692"/>
    </ligand>
</feature>
<feature type="active site" description="Proton acceptor" evidence="4">
    <location>
        <position position="443"/>
    </location>
</feature>
<dbReference type="Gene3D" id="3.30.390.30">
    <property type="match status" value="1"/>
</dbReference>
<evidence type="ECO:0000256" key="4">
    <source>
        <dbReference type="PIRSR" id="PIRSR000350-2"/>
    </source>
</evidence>
<dbReference type="PANTHER" id="PTHR43014">
    <property type="entry name" value="MERCURIC REDUCTASE"/>
    <property type="match status" value="1"/>
</dbReference>
<dbReference type="EMBL" id="CP016171">
    <property type="protein sequence ID" value="ANN71841.1"/>
    <property type="molecule type" value="Genomic_DNA"/>
</dbReference>
<feature type="domain" description="FAD/NAD(P)-binding" evidence="8">
    <location>
        <begin position="7"/>
        <end position="326"/>
    </location>
</feature>
<keyword evidence="5" id="KW-0520">NAD</keyword>
<reference evidence="9 10" key="1">
    <citation type="submission" date="2016-06" db="EMBL/GenBank/DDBJ databases">
        <title>Complete genome sequences of Bordetella bronchialis and Bordetella flabilis.</title>
        <authorList>
            <person name="LiPuma J.J."/>
            <person name="Spilker T."/>
        </authorList>
    </citation>
    <scope>NUCLEOTIDE SEQUENCE [LARGE SCALE GENOMIC DNA]</scope>
    <source>
        <strain evidence="9 10">AU17976</strain>
    </source>
</reference>
<sequence>MKTLHTDVAVIGAGTAGLGAYRAAVAAGKRALIIEGGQYGTTCARVGCMPSKLLIAAAEAAHAAAHGAPFGVHVDGKVRVDGREVMDRVKRERDRFVGFVLEGVETIPAEDKLRGYARFVSDTVLRVNDDIEVHAASVVIATGSTPAVPPPFQALGDRLVVNDDVFYWDDLPGSVAVFGPGVIGLELGQALSRLGVRVRVFGVSGSLGGITDPAVRQSARKAFQEEFYLDPDARVLETTRDGDRVRVRYVALDNTERVEHFDYALVATGRRANLGGLALQNTGLKLHASGIPEYDRYTMQAGDTPIFIAGDANGDLPLLHEAADEGRIAGENAARFPNVKAGRRRAPMAVVFSDPQIAIVGTPYNRLPEGTYVTGEVDFGNQGRSRVMLKNKGRLHVYADRATGRFLGAEMAGPSVEHLAHLLAWSLQQELTVARMLEMPFYHPVVEEGLRTALRDADAQVRQHGAALANAA</sequence>
<evidence type="ECO:0000313" key="10">
    <source>
        <dbReference type="Proteomes" id="UP000092213"/>
    </source>
</evidence>
<dbReference type="PRINTS" id="PR00411">
    <property type="entry name" value="PNDRDTASEI"/>
</dbReference>
<organism evidence="9 10">
    <name type="scientific">Bordetella bronchialis</name>
    <dbReference type="NCBI Taxonomy" id="463025"/>
    <lineage>
        <taxon>Bacteria</taxon>
        <taxon>Pseudomonadati</taxon>
        <taxon>Pseudomonadota</taxon>
        <taxon>Betaproteobacteria</taxon>
        <taxon>Burkholderiales</taxon>
        <taxon>Alcaligenaceae</taxon>
        <taxon>Bordetella</taxon>
    </lineage>
</organism>
<dbReference type="InterPro" id="IPR036188">
    <property type="entry name" value="FAD/NAD-bd_sf"/>
</dbReference>
<dbReference type="GO" id="GO:0050660">
    <property type="term" value="F:flavin adenine dinucleotide binding"/>
    <property type="evidence" value="ECO:0007669"/>
    <property type="project" value="TreeGrafter"/>
</dbReference>
<keyword evidence="3 5" id="KW-0274">FAD</keyword>
<feature type="binding site" evidence="5">
    <location>
        <position position="52"/>
    </location>
    <ligand>
        <name>FAD</name>
        <dbReference type="ChEBI" id="CHEBI:57692"/>
    </ligand>
</feature>
<dbReference type="Pfam" id="PF02852">
    <property type="entry name" value="Pyr_redox_dim"/>
    <property type="match status" value="1"/>
</dbReference>
<dbReference type="SUPFAM" id="SSF51905">
    <property type="entry name" value="FAD/NAD(P)-binding domain"/>
    <property type="match status" value="1"/>
</dbReference>
<dbReference type="NCBIfam" id="NF004939">
    <property type="entry name" value="PRK06292.1-1"/>
    <property type="match status" value="1"/>
</dbReference>
<dbReference type="InterPro" id="IPR016156">
    <property type="entry name" value="FAD/NAD-linked_Rdtase_dimer_sf"/>
</dbReference>
<dbReference type="InterPro" id="IPR036324">
    <property type="entry name" value="Mn/Fe_SOD_N_sf"/>
</dbReference>
<evidence type="ECO:0000256" key="1">
    <source>
        <dbReference type="ARBA" id="ARBA00007532"/>
    </source>
</evidence>
<dbReference type="PIRSF" id="PIRSF000350">
    <property type="entry name" value="Mercury_reductase_MerA"/>
    <property type="match status" value="1"/>
</dbReference>
<feature type="binding site" evidence="5">
    <location>
        <position position="311"/>
    </location>
    <ligand>
        <name>FAD</name>
        <dbReference type="ChEBI" id="CHEBI:57692"/>
    </ligand>
</feature>
<dbReference type="PANTHER" id="PTHR43014:SF4">
    <property type="entry name" value="PYRIDINE NUCLEOTIDE-DISULFIDE OXIDOREDUCTASE RCLA-RELATED"/>
    <property type="match status" value="1"/>
</dbReference>
<feature type="binding site" evidence="5">
    <location>
        <begin position="179"/>
        <end position="186"/>
    </location>
    <ligand>
        <name>NAD(+)</name>
        <dbReference type="ChEBI" id="CHEBI:57540"/>
    </ligand>
</feature>